<dbReference type="EMBL" id="JACRIW010000067">
    <property type="protein sequence ID" value="MBI5169775.1"/>
    <property type="molecule type" value="Genomic_DNA"/>
</dbReference>
<evidence type="ECO:0000313" key="1">
    <source>
        <dbReference type="EMBL" id="MBI5169775.1"/>
    </source>
</evidence>
<dbReference type="Proteomes" id="UP000696931">
    <property type="component" value="Unassembled WGS sequence"/>
</dbReference>
<proteinExistence type="predicted"/>
<gene>
    <name evidence="1" type="ORF">HZA61_09830</name>
</gene>
<name>A0A933SEF4_UNCEI</name>
<evidence type="ECO:0000313" key="2">
    <source>
        <dbReference type="Proteomes" id="UP000696931"/>
    </source>
</evidence>
<sequence>MARNDRPAARTERWDIGLTNLTLRQLVDELNEIAGDSTRRRRYDRLLSEVYVRTVELVSARVRSKRHMLDLPDTWEDVVQQTYLRFQQHHTDCHGAPEGYLIAIATNLLNTQGRHRSVVAAHTALVQAESGTEANLAPLAAGNALASETDLVEFGRTVFRREAGTHLSRLESWWVLNFTQYQYLVADERFDPMPVPFLRVRKGGTDWTKVTATWLYRHAWRARRNDGNALVPRLRDLALFRMRNLAGLDYGPILAEIVPFVRHCLERLEKLGQRPSARNRKLAAITVGAARKAVTGVGHRFRDYFRENDLSLSEDGWWVTRESS</sequence>
<reference evidence="1" key="1">
    <citation type="submission" date="2020-07" db="EMBL/GenBank/DDBJ databases">
        <title>Huge and variable diversity of episymbiotic CPR bacteria and DPANN archaea in groundwater ecosystems.</title>
        <authorList>
            <person name="He C.Y."/>
            <person name="Keren R."/>
            <person name="Whittaker M."/>
            <person name="Farag I.F."/>
            <person name="Doudna J."/>
            <person name="Cate J.H.D."/>
            <person name="Banfield J.F."/>
        </authorList>
    </citation>
    <scope>NUCLEOTIDE SEQUENCE</scope>
    <source>
        <strain evidence="1">NC_groundwater_1813_Pr3_B-0.1um_71_17</strain>
    </source>
</reference>
<comment type="caution">
    <text evidence="1">The sequence shown here is derived from an EMBL/GenBank/DDBJ whole genome shotgun (WGS) entry which is preliminary data.</text>
</comment>
<protein>
    <submittedName>
        <fullName evidence="1">Uncharacterized protein</fullName>
    </submittedName>
</protein>
<accession>A0A933SEF4</accession>
<organism evidence="1 2">
    <name type="scientific">Eiseniibacteriota bacterium</name>
    <dbReference type="NCBI Taxonomy" id="2212470"/>
    <lineage>
        <taxon>Bacteria</taxon>
        <taxon>Candidatus Eiseniibacteriota</taxon>
    </lineage>
</organism>
<dbReference type="AlphaFoldDB" id="A0A933SEF4"/>